<comment type="caution">
    <text evidence="13">The sequence shown here is derived from an EMBL/GenBank/DDBJ whole genome shotgun (WGS) entry which is preliminary data.</text>
</comment>
<dbReference type="GO" id="GO:0005634">
    <property type="term" value="C:nucleus"/>
    <property type="evidence" value="ECO:0007669"/>
    <property type="project" value="UniProtKB-SubCell"/>
</dbReference>
<feature type="region of interest" description="Disordered" evidence="11">
    <location>
        <begin position="81"/>
        <end position="100"/>
    </location>
</feature>
<evidence type="ECO:0000256" key="7">
    <source>
        <dbReference type="ARBA" id="ARBA00023163"/>
    </source>
</evidence>
<gene>
    <name evidence="13" type="ORF">NCGR_LOCUS20366</name>
</gene>
<keyword evidence="14" id="KW-1185">Reference proteome</keyword>
<protein>
    <recommendedName>
        <fullName evidence="10">Auxin-responsive protein</fullName>
    </recommendedName>
</protein>
<sequence length="473" mass="52028">MGDSKAREPLPRLLDLIPDGKQWKGREAQGAGRSRNTGFGSEEDKQLELKLGPPGLLEEGTTTAASRDEGIQREIPALSLGCFPHKPSKPAINTTATGTKRGFLDTIEAKTEGRDEHKQQAGAGCGNELALDEKITAASERKKGFCPPTLQHAPAAATVHNRPHAQGRRPSAPVVGWPPVRSFRRNLAHGSSSKQSTEPQSSEASMKEKLACKKNPLVKINMDGIPIGRKVDLGAYDSYERLSLGVKELFHGFLEAQKDLSSAGSTQLGATEKIFSQLLDGSGEYTLVYEDNEGDRMLVGDVPWNVFVSTAKRLRVLRSSELSHGLVINNYMDLMTPDAKPGSGPSCPGGPVTIPPEALKEVKINRRWHWFSSMIETTHQVTLLKCLSPFMQSCLSLEKWNIIHAKLHANFNKASFILLHSFHKQNLRTAMYGTAEDLSCKVKAWNQILRVESYGVQLLKKEVQNKTNILPKK</sequence>
<comment type="subunit">
    <text evidence="4 10">Homodimers and heterodimers.</text>
</comment>
<keyword evidence="5 10" id="KW-0678">Repressor</keyword>
<dbReference type="SUPFAM" id="SSF54277">
    <property type="entry name" value="CAD &amp; PB1 domains"/>
    <property type="match status" value="1"/>
</dbReference>
<evidence type="ECO:0000256" key="8">
    <source>
        <dbReference type="ARBA" id="ARBA00023242"/>
    </source>
</evidence>
<evidence type="ECO:0000256" key="5">
    <source>
        <dbReference type="ARBA" id="ARBA00022491"/>
    </source>
</evidence>
<feature type="compositionally biased region" description="Basic and acidic residues" evidence="11">
    <location>
        <begin position="1"/>
        <end position="10"/>
    </location>
</feature>
<evidence type="ECO:0000256" key="11">
    <source>
        <dbReference type="SAM" id="MobiDB-lite"/>
    </source>
</evidence>
<keyword evidence="9 10" id="KW-0927">Auxin signaling pathway</keyword>
<dbReference type="FunFam" id="3.10.20.90:FF:000225">
    <property type="entry name" value="Auxin-responsive protein"/>
    <property type="match status" value="1"/>
</dbReference>
<comment type="similarity">
    <text evidence="3 10">Belongs to the Aux/IAA family.</text>
</comment>
<proteinExistence type="inferred from homology"/>
<reference evidence="13" key="1">
    <citation type="submission" date="2020-10" db="EMBL/GenBank/DDBJ databases">
        <authorList>
            <person name="Han B."/>
            <person name="Lu T."/>
            <person name="Zhao Q."/>
            <person name="Huang X."/>
            <person name="Zhao Y."/>
        </authorList>
    </citation>
    <scope>NUCLEOTIDE SEQUENCE</scope>
</reference>
<feature type="region of interest" description="Disordered" evidence="11">
    <location>
        <begin position="1"/>
        <end position="70"/>
    </location>
</feature>
<keyword evidence="8 10" id="KW-0539">Nucleus</keyword>
<dbReference type="PANTHER" id="PTHR31734:SF2">
    <property type="entry name" value="AUXIN-RESPONSIVE PROTEIN IAA26"/>
    <property type="match status" value="1"/>
</dbReference>
<evidence type="ECO:0000256" key="2">
    <source>
        <dbReference type="ARBA" id="ARBA00004123"/>
    </source>
</evidence>
<evidence type="ECO:0000256" key="9">
    <source>
        <dbReference type="ARBA" id="ARBA00023294"/>
    </source>
</evidence>
<evidence type="ECO:0000313" key="13">
    <source>
        <dbReference type="EMBL" id="CAD6229875.1"/>
    </source>
</evidence>
<dbReference type="AlphaFoldDB" id="A0A811NZE4"/>
<comment type="subcellular location">
    <subcellularLocation>
        <location evidence="2 10">Nucleus</location>
    </subcellularLocation>
</comment>
<evidence type="ECO:0000256" key="4">
    <source>
        <dbReference type="ARBA" id="ARBA00011726"/>
    </source>
</evidence>
<dbReference type="InterPro" id="IPR003311">
    <property type="entry name" value="AUX_IAA"/>
</dbReference>
<dbReference type="Pfam" id="PF02309">
    <property type="entry name" value="AUX_IAA"/>
    <property type="match status" value="1"/>
</dbReference>
<dbReference type="InterPro" id="IPR053793">
    <property type="entry name" value="PB1-like"/>
</dbReference>
<dbReference type="InterPro" id="IPR033389">
    <property type="entry name" value="AUX/IAA_dom"/>
</dbReference>
<name>A0A811NZE4_9POAL</name>
<dbReference type="Proteomes" id="UP000604825">
    <property type="component" value="Unassembled WGS sequence"/>
</dbReference>
<organism evidence="13 14">
    <name type="scientific">Miscanthus lutarioriparius</name>
    <dbReference type="NCBI Taxonomy" id="422564"/>
    <lineage>
        <taxon>Eukaryota</taxon>
        <taxon>Viridiplantae</taxon>
        <taxon>Streptophyta</taxon>
        <taxon>Embryophyta</taxon>
        <taxon>Tracheophyta</taxon>
        <taxon>Spermatophyta</taxon>
        <taxon>Magnoliopsida</taxon>
        <taxon>Liliopsida</taxon>
        <taxon>Poales</taxon>
        <taxon>Poaceae</taxon>
        <taxon>PACMAD clade</taxon>
        <taxon>Panicoideae</taxon>
        <taxon>Andropogonodae</taxon>
        <taxon>Andropogoneae</taxon>
        <taxon>Saccharinae</taxon>
        <taxon>Miscanthus</taxon>
    </lineage>
</organism>
<dbReference type="EMBL" id="CAJGYO010000005">
    <property type="protein sequence ID" value="CAD6229875.1"/>
    <property type="molecule type" value="Genomic_DNA"/>
</dbReference>
<dbReference type="Gene3D" id="3.10.20.90">
    <property type="entry name" value="Phosphatidylinositol 3-kinase Catalytic Subunit, Chain A, domain 1"/>
    <property type="match status" value="1"/>
</dbReference>
<keyword evidence="6 10" id="KW-0805">Transcription regulation</keyword>
<evidence type="ECO:0000259" key="12">
    <source>
        <dbReference type="PROSITE" id="PS51745"/>
    </source>
</evidence>
<feature type="domain" description="PB1" evidence="12">
    <location>
        <begin position="215"/>
        <end position="319"/>
    </location>
</feature>
<keyword evidence="7 10" id="KW-0804">Transcription</keyword>
<dbReference type="PROSITE" id="PS51745">
    <property type="entry name" value="PB1"/>
    <property type="match status" value="1"/>
</dbReference>
<feature type="compositionally biased region" description="Low complexity" evidence="11">
    <location>
        <begin position="49"/>
        <end position="63"/>
    </location>
</feature>
<evidence type="ECO:0000256" key="3">
    <source>
        <dbReference type="ARBA" id="ARBA00006728"/>
    </source>
</evidence>
<accession>A0A811NZE4</accession>
<dbReference type="PANTHER" id="PTHR31734">
    <property type="entry name" value="AUXIN-RESPONSIVE PROTEIN IAA17"/>
    <property type="match status" value="1"/>
</dbReference>
<dbReference type="OrthoDB" id="615826at2759"/>
<evidence type="ECO:0000256" key="6">
    <source>
        <dbReference type="ARBA" id="ARBA00023015"/>
    </source>
</evidence>
<evidence type="ECO:0000313" key="14">
    <source>
        <dbReference type="Proteomes" id="UP000604825"/>
    </source>
</evidence>
<evidence type="ECO:0000256" key="10">
    <source>
        <dbReference type="RuleBase" id="RU004549"/>
    </source>
</evidence>
<dbReference type="GO" id="GO:0009734">
    <property type="term" value="P:auxin-activated signaling pathway"/>
    <property type="evidence" value="ECO:0007669"/>
    <property type="project" value="UniProtKB-UniRule"/>
</dbReference>
<comment type="function">
    <text evidence="1 10">Aux/IAA proteins are short-lived transcriptional factors that function as repressors of early auxin response genes at low auxin concentrations.</text>
</comment>
<evidence type="ECO:0000256" key="1">
    <source>
        <dbReference type="ARBA" id="ARBA00002159"/>
    </source>
</evidence>
<feature type="compositionally biased region" description="Low complexity" evidence="11">
    <location>
        <begin position="191"/>
        <end position="203"/>
    </location>
</feature>
<feature type="region of interest" description="Disordered" evidence="11">
    <location>
        <begin position="185"/>
        <end position="207"/>
    </location>
</feature>
<dbReference type="GO" id="GO:0006355">
    <property type="term" value="P:regulation of DNA-templated transcription"/>
    <property type="evidence" value="ECO:0007669"/>
    <property type="project" value="InterPro"/>
</dbReference>